<dbReference type="EMBL" id="KI630513">
    <property type="protein sequence ID" value="EYU38031.1"/>
    <property type="molecule type" value="Genomic_DNA"/>
</dbReference>
<organism evidence="1 2">
    <name type="scientific">Erythranthe guttata</name>
    <name type="common">Yellow monkey flower</name>
    <name type="synonym">Mimulus guttatus</name>
    <dbReference type="NCBI Taxonomy" id="4155"/>
    <lineage>
        <taxon>Eukaryota</taxon>
        <taxon>Viridiplantae</taxon>
        <taxon>Streptophyta</taxon>
        <taxon>Embryophyta</taxon>
        <taxon>Tracheophyta</taxon>
        <taxon>Spermatophyta</taxon>
        <taxon>Magnoliopsida</taxon>
        <taxon>eudicotyledons</taxon>
        <taxon>Gunneridae</taxon>
        <taxon>Pentapetalae</taxon>
        <taxon>asterids</taxon>
        <taxon>lamiids</taxon>
        <taxon>Lamiales</taxon>
        <taxon>Phrymaceae</taxon>
        <taxon>Erythranthe</taxon>
    </lineage>
</organism>
<proteinExistence type="predicted"/>
<protein>
    <submittedName>
        <fullName evidence="1">Uncharacterized protein</fullName>
    </submittedName>
</protein>
<dbReference type="OMA" id="CDHSTQE"/>
<sequence length="313" mass="34489">MVQQTKDSTFTEYGLAHVQSGLSNSDKQLSEFVPAKTSELQSSCNENPMTVSKSIGSPLLMEDSECAGEVVKMSGTKRPISECQHSPPRSNVGSGHIVYVRRKPETDLAKSNVSHVRVDAVDCPPAKSNACHIRVDAVVCPPSVKSSDQGEATQQLKEMNEHVISVSDIAPLQRASSPSFSSTGRSVSPSLGMSNNISSPENMKHVHVDCANPSSEDPIMVNVALWEKRYCRLQSLLKMLDQSDQYEYVQMLRSLSSVELSRHAVELERQSIKLSLEEAKEMQRVGLFDVLGKYGKKVCTPSTQQEQQQQVHK</sequence>
<keyword evidence="2" id="KW-1185">Reference proteome</keyword>
<dbReference type="OrthoDB" id="1925139at2759"/>
<name>A0A022RCR8_ERYGU</name>
<gene>
    <name evidence="1" type="ORF">MIMGU_mgv1a010394mg</name>
</gene>
<dbReference type="PANTHER" id="PTHR34555:SF1">
    <property type="entry name" value="INTEGRAL MEMBRANE HEMOLYSIN-III-LIKE PROTEIN"/>
    <property type="match status" value="1"/>
</dbReference>
<accession>A0A022RCR8</accession>
<dbReference type="KEGG" id="egt:105957829"/>
<dbReference type="AlphaFoldDB" id="A0A022RCR8"/>
<dbReference type="eggNOG" id="ENOG502QVM9">
    <property type="taxonomic scope" value="Eukaryota"/>
</dbReference>
<dbReference type="PhylomeDB" id="A0A022RCR8"/>
<dbReference type="PANTHER" id="PTHR34555">
    <property type="entry name" value="INTEGRAL MEMBRANE HEMOLYSIN-III-LIKE PROTEIN"/>
    <property type="match status" value="1"/>
</dbReference>
<evidence type="ECO:0000313" key="2">
    <source>
        <dbReference type="Proteomes" id="UP000030748"/>
    </source>
</evidence>
<evidence type="ECO:0000313" key="1">
    <source>
        <dbReference type="EMBL" id="EYU38031.1"/>
    </source>
</evidence>
<reference evidence="1 2" key="1">
    <citation type="journal article" date="2013" name="Proc. Natl. Acad. Sci. U.S.A.">
        <title>Fine-scale variation in meiotic recombination in Mimulus inferred from population shotgun sequencing.</title>
        <authorList>
            <person name="Hellsten U."/>
            <person name="Wright K.M."/>
            <person name="Jenkins J."/>
            <person name="Shu S."/>
            <person name="Yuan Y."/>
            <person name="Wessler S.R."/>
            <person name="Schmutz J."/>
            <person name="Willis J.H."/>
            <person name="Rokhsar D.S."/>
        </authorList>
    </citation>
    <scope>NUCLEOTIDE SEQUENCE [LARGE SCALE GENOMIC DNA]</scope>
    <source>
        <strain evidence="2">cv. DUN x IM62</strain>
    </source>
</reference>
<dbReference type="STRING" id="4155.A0A022RCR8"/>
<dbReference type="Proteomes" id="UP000030748">
    <property type="component" value="Unassembled WGS sequence"/>
</dbReference>